<organism evidence="1 2">
    <name type="scientific">Caerostris extrusa</name>
    <name type="common">Bark spider</name>
    <name type="synonym">Caerostris bankana</name>
    <dbReference type="NCBI Taxonomy" id="172846"/>
    <lineage>
        <taxon>Eukaryota</taxon>
        <taxon>Metazoa</taxon>
        <taxon>Ecdysozoa</taxon>
        <taxon>Arthropoda</taxon>
        <taxon>Chelicerata</taxon>
        <taxon>Arachnida</taxon>
        <taxon>Araneae</taxon>
        <taxon>Araneomorphae</taxon>
        <taxon>Entelegynae</taxon>
        <taxon>Araneoidea</taxon>
        <taxon>Araneidae</taxon>
        <taxon>Caerostris</taxon>
    </lineage>
</organism>
<proteinExistence type="predicted"/>
<dbReference type="Proteomes" id="UP001054945">
    <property type="component" value="Unassembled WGS sequence"/>
</dbReference>
<gene>
    <name evidence="1" type="ORF">CEXT_419651</name>
</gene>
<dbReference type="EMBL" id="BPLR01000786">
    <property type="protein sequence ID" value="GIY97492.1"/>
    <property type="molecule type" value="Genomic_DNA"/>
</dbReference>
<reference evidence="1 2" key="1">
    <citation type="submission" date="2021-06" db="EMBL/GenBank/DDBJ databases">
        <title>Caerostris extrusa draft genome.</title>
        <authorList>
            <person name="Kono N."/>
            <person name="Arakawa K."/>
        </authorList>
    </citation>
    <scope>NUCLEOTIDE SEQUENCE [LARGE SCALE GENOMIC DNA]</scope>
</reference>
<sequence>MEYLQDIATLNDINGIFLQVRAFENMEEFLCKLTFLNGESINNLVGGVENIDNINNYILQIKESIESHLEMAQILINNLKNAPPETVEKLQRNLSRNKNKVSLCNEFIILWVNALQEKIQNR</sequence>
<accession>A0AAV4XQM3</accession>
<protein>
    <submittedName>
        <fullName evidence="1">Uncharacterized protein</fullName>
    </submittedName>
</protein>
<dbReference type="AlphaFoldDB" id="A0AAV4XQM3"/>
<evidence type="ECO:0000313" key="1">
    <source>
        <dbReference type="EMBL" id="GIY97492.1"/>
    </source>
</evidence>
<keyword evidence="2" id="KW-1185">Reference proteome</keyword>
<name>A0AAV4XQM3_CAEEX</name>
<comment type="caution">
    <text evidence="1">The sequence shown here is derived from an EMBL/GenBank/DDBJ whole genome shotgun (WGS) entry which is preliminary data.</text>
</comment>
<evidence type="ECO:0000313" key="2">
    <source>
        <dbReference type="Proteomes" id="UP001054945"/>
    </source>
</evidence>